<keyword evidence="8 9" id="KW-0472">Membrane</keyword>
<dbReference type="InterPro" id="IPR010129">
    <property type="entry name" value="T1SS_HlyD"/>
</dbReference>
<comment type="similarity">
    <text evidence="2 9">Belongs to the membrane fusion protein (MFP) (TC 8.A.1) family.</text>
</comment>
<dbReference type="Gene3D" id="2.40.30.170">
    <property type="match status" value="1"/>
</dbReference>
<proteinExistence type="inferred from homology"/>
<dbReference type="EMBL" id="FXAM01000001">
    <property type="protein sequence ID" value="SMF96689.1"/>
    <property type="molecule type" value="Genomic_DNA"/>
</dbReference>
<feature type="domain" description="AprE-like long alpha-helical hairpin" evidence="11">
    <location>
        <begin position="95"/>
        <end position="282"/>
    </location>
</feature>
<keyword evidence="10" id="KW-0175">Coiled coil</keyword>
<feature type="domain" description="AprE-like beta-barrel" evidence="12">
    <location>
        <begin position="326"/>
        <end position="419"/>
    </location>
</feature>
<evidence type="ECO:0000259" key="11">
    <source>
        <dbReference type="Pfam" id="PF25994"/>
    </source>
</evidence>
<dbReference type="GO" id="GO:0005886">
    <property type="term" value="C:plasma membrane"/>
    <property type="evidence" value="ECO:0007669"/>
    <property type="project" value="UniProtKB-SubCell"/>
</dbReference>
<keyword evidence="7 9" id="KW-1133">Transmembrane helix</keyword>
<evidence type="ECO:0000313" key="13">
    <source>
        <dbReference type="EMBL" id="SMF96689.1"/>
    </source>
</evidence>
<keyword evidence="3 9" id="KW-0813">Transport</keyword>
<dbReference type="OrthoDB" id="9775513at2"/>
<evidence type="ECO:0000256" key="4">
    <source>
        <dbReference type="ARBA" id="ARBA00022475"/>
    </source>
</evidence>
<dbReference type="GO" id="GO:0015031">
    <property type="term" value="P:protein transport"/>
    <property type="evidence" value="ECO:0007669"/>
    <property type="project" value="InterPro"/>
</dbReference>
<feature type="coiled-coil region" evidence="10">
    <location>
        <begin position="155"/>
        <end position="189"/>
    </location>
</feature>
<dbReference type="STRING" id="1760988.SAMN02949497_4095"/>
<dbReference type="PANTHER" id="PTHR30386">
    <property type="entry name" value="MEMBRANE FUSION SUBUNIT OF EMRAB-TOLC MULTIDRUG EFFLUX PUMP"/>
    <property type="match status" value="1"/>
</dbReference>
<accession>A0A1Y6D190</accession>
<evidence type="ECO:0000256" key="10">
    <source>
        <dbReference type="SAM" id="Coils"/>
    </source>
</evidence>
<name>A0A1Y6D190_9GAMM</name>
<gene>
    <name evidence="13" type="ORF">SAMN02949497_4095</name>
</gene>
<keyword evidence="4 9" id="KW-1003">Cell membrane</keyword>
<evidence type="ECO:0000256" key="6">
    <source>
        <dbReference type="ARBA" id="ARBA00022692"/>
    </source>
</evidence>
<evidence type="ECO:0000256" key="8">
    <source>
        <dbReference type="ARBA" id="ARBA00023136"/>
    </source>
</evidence>
<evidence type="ECO:0000256" key="5">
    <source>
        <dbReference type="ARBA" id="ARBA00022519"/>
    </source>
</evidence>
<evidence type="ECO:0000256" key="7">
    <source>
        <dbReference type="ARBA" id="ARBA00022989"/>
    </source>
</evidence>
<evidence type="ECO:0000256" key="9">
    <source>
        <dbReference type="RuleBase" id="RU365093"/>
    </source>
</evidence>
<dbReference type="Gene3D" id="2.40.50.100">
    <property type="match status" value="1"/>
</dbReference>
<feature type="transmembrane region" description="Helical" evidence="9">
    <location>
        <begin position="21"/>
        <end position="39"/>
    </location>
</feature>
<keyword evidence="14" id="KW-1185">Reference proteome</keyword>
<dbReference type="InterPro" id="IPR058982">
    <property type="entry name" value="Beta-barrel_AprE"/>
</dbReference>
<dbReference type="PANTHER" id="PTHR30386:SF17">
    <property type="entry name" value="ALKALINE PROTEASE SECRETION PROTEIN APRE"/>
    <property type="match status" value="1"/>
</dbReference>
<dbReference type="RefSeq" id="WP_085215550.1">
    <property type="nucleotide sequence ID" value="NZ_FXAM01000001.1"/>
</dbReference>
<evidence type="ECO:0000259" key="12">
    <source>
        <dbReference type="Pfam" id="PF26002"/>
    </source>
</evidence>
<protein>
    <recommendedName>
        <fullName evidence="9">Membrane fusion protein (MFP) family protein</fullName>
    </recommendedName>
</protein>
<organism evidence="13 14">
    <name type="scientific">Methylomagnum ishizawai</name>
    <dbReference type="NCBI Taxonomy" id="1760988"/>
    <lineage>
        <taxon>Bacteria</taxon>
        <taxon>Pseudomonadati</taxon>
        <taxon>Pseudomonadota</taxon>
        <taxon>Gammaproteobacteria</taxon>
        <taxon>Methylococcales</taxon>
        <taxon>Methylococcaceae</taxon>
        <taxon>Methylomagnum</taxon>
    </lineage>
</organism>
<dbReference type="AlphaFoldDB" id="A0A1Y6D190"/>
<dbReference type="Pfam" id="PF26002">
    <property type="entry name" value="Beta-barrel_AprE"/>
    <property type="match status" value="1"/>
</dbReference>
<keyword evidence="6 9" id="KW-0812">Transmembrane</keyword>
<dbReference type="PRINTS" id="PR01490">
    <property type="entry name" value="RTXTOXIND"/>
</dbReference>
<keyword evidence="5 9" id="KW-0997">Cell inner membrane</keyword>
<dbReference type="Pfam" id="PF25994">
    <property type="entry name" value="HH_AprE"/>
    <property type="match status" value="1"/>
</dbReference>
<dbReference type="InterPro" id="IPR050739">
    <property type="entry name" value="MFP"/>
</dbReference>
<evidence type="ECO:0000313" key="14">
    <source>
        <dbReference type="Proteomes" id="UP000192923"/>
    </source>
</evidence>
<evidence type="ECO:0000256" key="3">
    <source>
        <dbReference type="ARBA" id="ARBA00022448"/>
    </source>
</evidence>
<dbReference type="NCBIfam" id="TIGR01843">
    <property type="entry name" value="type_I_hlyD"/>
    <property type="match status" value="1"/>
</dbReference>
<reference evidence="13 14" key="1">
    <citation type="submission" date="2016-12" db="EMBL/GenBank/DDBJ databases">
        <authorList>
            <person name="Song W.-J."/>
            <person name="Kurnit D.M."/>
        </authorList>
    </citation>
    <scope>NUCLEOTIDE SEQUENCE [LARGE SCALE GENOMIC DNA]</scope>
    <source>
        <strain evidence="13 14">175</strain>
    </source>
</reference>
<feature type="coiled-coil region" evidence="10">
    <location>
        <begin position="214"/>
        <end position="262"/>
    </location>
</feature>
<comment type="subcellular location">
    <subcellularLocation>
        <location evidence="1 9">Cell inner membrane</location>
        <topology evidence="1 9">Single-pass membrane protein</topology>
    </subcellularLocation>
</comment>
<sequence length="442" mass="48871">MSSVLNTTPALPDDDRPARRIGLATVLLVFGVFGGWAALAPLDSAALAPGVITVESYRKTVQHLEGGIIETLQVRDGETVKKDQVLVTLDNTQPKAQLEVLRGEYYIAAAREARLVAQRDGLAGVAYPQDLLVHRDDPRVQDAIRVQSQTFAVRKTAHEGEIAVYRRQVEQLKAKANGLNSQRQSRERLVESYRGELKDYASLLEEGFTEKQKVRELERSLAQSEGQLGELVADVAATELQISETELKILQLKKELQREVAKELVEVQAQSFELREKIQSVEATVQRTVIKAPEAGMVMGLAVHTLGAVIPPGGHILDIVPQNEKLIVEARVSPNDIDRVKVGQQAEIRFTAFKSRETPKIDGKLASLSADRLVDERQPEAMPYYLARVEVSPEGLKDLAGQHLELVPGMPAEVLINTGARTLLEYLTRPLTDTFARSFIED</sequence>
<evidence type="ECO:0000256" key="1">
    <source>
        <dbReference type="ARBA" id="ARBA00004377"/>
    </source>
</evidence>
<dbReference type="InterPro" id="IPR058781">
    <property type="entry name" value="HH_AprE-like"/>
</dbReference>
<dbReference type="Proteomes" id="UP000192923">
    <property type="component" value="Unassembled WGS sequence"/>
</dbReference>
<evidence type="ECO:0000256" key="2">
    <source>
        <dbReference type="ARBA" id="ARBA00009477"/>
    </source>
</evidence>